<dbReference type="InterPro" id="IPR001810">
    <property type="entry name" value="F-box_dom"/>
</dbReference>
<dbReference type="AlphaFoldDB" id="A0A4Q9QEV4"/>
<dbReference type="Pfam" id="PF00646">
    <property type="entry name" value="F-box"/>
    <property type="match status" value="1"/>
</dbReference>
<name>A0A4Q9QEV4_9APHY</name>
<reference evidence="2 3" key="1">
    <citation type="submission" date="2019-01" db="EMBL/GenBank/DDBJ databases">
        <title>Draft genome sequences of three monokaryotic isolates of the white-rot basidiomycete fungus Dichomitus squalens.</title>
        <authorList>
            <consortium name="DOE Joint Genome Institute"/>
            <person name="Lopez S.C."/>
            <person name="Andreopoulos B."/>
            <person name="Pangilinan J."/>
            <person name="Lipzen A."/>
            <person name="Riley R."/>
            <person name="Ahrendt S."/>
            <person name="Ng V."/>
            <person name="Barry K."/>
            <person name="Daum C."/>
            <person name="Grigoriev I.V."/>
            <person name="Hilden K.S."/>
            <person name="Makela M.R."/>
            <person name="de Vries R.P."/>
        </authorList>
    </citation>
    <scope>NUCLEOTIDE SEQUENCE [LARGE SCALE GENOMIC DNA]</scope>
    <source>
        <strain evidence="2 3">CBS 464.89</strain>
    </source>
</reference>
<proteinExistence type="predicted"/>
<dbReference type="CDD" id="cd09917">
    <property type="entry name" value="F-box_SF"/>
    <property type="match status" value="1"/>
</dbReference>
<evidence type="ECO:0000259" key="1">
    <source>
        <dbReference type="PROSITE" id="PS50181"/>
    </source>
</evidence>
<organism evidence="2 3">
    <name type="scientific">Dichomitus squalens</name>
    <dbReference type="NCBI Taxonomy" id="114155"/>
    <lineage>
        <taxon>Eukaryota</taxon>
        <taxon>Fungi</taxon>
        <taxon>Dikarya</taxon>
        <taxon>Basidiomycota</taxon>
        <taxon>Agaricomycotina</taxon>
        <taxon>Agaricomycetes</taxon>
        <taxon>Polyporales</taxon>
        <taxon>Polyporaceae</taxon>
        <taxon>Dichomitus</taxon>
    </lineage>
</organism>
<evidence type="ECO:0000313" key="2">
    <source>
        <dbReference type="EMBL" id="TBU65900.1"/>
    </source>
</evidence>
<protein>
    <recommendedName>
        <fullName evidence="1">F-box domain-containing protein</fullName>
    </recommendedName>
</protein>
<gene>
    <name evidence="2" type="ORF">BD310DRAFT_953959</name>
</gene>
<keyword evidence="3" id="KW-1185">Reference proteome</keyword>
<dbReference type="SMART" id="SM00256">
    <property type="entry name" value="FBOX"/>
    <property type="match status" value="1"/>
</dbReference>
<evidence type="ECO:0000313" key="3">
    <source>
        <dbReference type="Proteomes" id="UP000292082"/>
    </source>
</evidence>
<accession>A0A4Q9QEV4</accession>
<dbReference type="Proteomes" id="UP000292082">
    <property type="component" value="Unassembled WGS sequence"/>
</dbReference>
<dbReference type="SUPFAM" id="SSF81383">
    <property type="entry name" value="F-box domain"/>
    <property type="match status" value="1"/>
</dbReference>
<dbReference type="InterPro" id="IPR036047">
    <property type="entry name" value="F-box-like_dom_sf"/>
</dbReference>
<dbReference type="EMBL" id="ML145084">
    <property type="protein sequence ID" value="TBU65900.1"/>
    <property type="molecule type" value="Genomic_DNA"/>
</dbReference>
<feature type="domain" description="F-box" evidence="1">
    <location>
        <begin position="1"/>
        <end position="45"/>
    </location>
</feature>
<sequence>MLSMPLDVIGLIFAILDPRDLLSLARTSKGLRAILMTKSNKWYWVYALTHVEGLPQCPPFLNEPSYASLVFSKYCHNCLKRAPLVDRVFIIFSARYCKECENERLVTQEHEQFQLLLGEIEDVVSERPKFTSYGYPARYHLPELVAFSKSWNARAGNAEAQTQLVRDFAASVKSRNQFAKLFRVWALRKKQARNKELRDEREAKKNAIIERLRTLGWGDELDQMDSSSRDRSLGREPLFKKRGPLTDRVVWANMQDEAVAWIELQRDKRLRRLRDKVMDPRFRLCERFLQIWAADYWPIDEYDDLPIPSTALQFRDYLLMPEIRSVLDVPDNVAVTWEVFREKLGPLLPGLVREWIESCKEELRAKLEVVFSSFQEGVDPMRLVTTAQLAARGHAKPMSVILWHGRLSLWEAIADPPSPDWKARVQWDTERIMVNPGISPLKARALIEACEMDADSATPEASPRMSPGLSEISRAVSRQAVKLKMVSAGITAADFRAAGMDISQGTTRVH</sequence>
<dbReference type="PROSITE" id="PS50181">
    <property type="entry name" value="FBOX"/>
    <property type="match status" value="1"/>
</dbReference>